<dbReference type="AlphaFoldDB" id="A0A8X6YTH3"/>
<comment type="caution">
    <text evidence="1">The sequence shown here is derived from an EMBL/GenBank/DDBJ whole genome shotgun (WGS) entry which is preliminary data.</text>
</comment>
<reference evidence="1" key="1">
    <citation type="submission" date="2020-08" db="EMBL/GenBank/DDBJ databases">
        <title>Multicomponent nature underlies the extraordinary mechanical properties of spider dragline silk.</title>
        <authorList>
            <person name="Kono N."/>
            <person name="Nakamura H."/>
            <person name="Mori M."/>
            <person name="Yoshida Y."/>
            <person name="Ohtoshi R."/>
            <person name="Malay A.D."/>
            <person name="Moran D.A.P."/>
            <person name="Tomita M."/>
            <person name="Numata K."/>
            <person name="Arakawa K."/>
        </authorList>
    </citation>
    <scope>NUCLEOTIDE SEQUENCE</scope>
</reference>
<evidence type="ECO:0000313" key="2">
    <source>
        <dbReference type="Proteomes" id="UP000886998"/>
    </source>
</evidence>
<feature type="non-terminal residue" evidence="1">
    <location>
        <position position="1"/>
    </location>
</feature>
<protein>
    <submittedName>
        <fullName evidence="1">Uncharacterized protein</fullName>
    </submittedName>
</protein>
<dbReference type="Proteomes" id="UP000886998">
    <property type="component" value="Unassembled WGS sequence"/>
</dbReference>
<keyword evidence="2" id="KW-1185">Reference proteome</keyword>
<dbReference type="EMBL" id="BMAV01023310">
    <property type="protein sequence ID" value="GFY78955.1"/>
    <property type="molecule type" value="Genomic_DNA"/>
</dbReference>
<accession>A0A8X6YTH3</accession>
<name>A0A8X6YTH3_9ARAC</name>
<organism evidence="1 2">
    <name type="scientific">Trichonephila inaurata madagascariensis</name>
    <dbReference type="NCBI Taxonomy" id="2747483"/>
    <lineage>
        <taxon>Eukaryota</taxon>
        <taxon>Metazoa</taxon>
        <taxon>Ecdysozoa</taxon>
        <taxon>Arthropoda</taxon>
        <taxon>Chelicerata</taxon>
        <taxon>Arachnida</taxon>
        <taxon>Araneae</taxon>
        <taxon>Araneomorphae</taxon>
        <taxon>Entelegynae</taxon>
        <taxon>Araneoidea</taxon>
        <taxon>Nephilidae</taxon>
        <taxon>Trichonephila</taxon>
        <taxon>Trichonephila inaurata</taxon>
    </lineage>
</organism>
<evidence type="ECO:0000313" key="1">
    <source>
        <dbReference type="EMBL" id="GFY78955.1"/>
    </source>
</evidence>
<sequence length="77" mass="8972">AADWGNIEENFPCLPKKINLDEESYETRQYLTQILGKIKISDIRFPKRGASNSTRKLWHNDSCELSWVKVFNKSTVI</sequence>
<gene>
    <name evidence="1" type="ORF">TNIN_369271</name>
</gene>
<proteinExistence type="predicted"/>